<evidence type="ECO:0000313" key="5">
    <source>
        <dbReference type="Proteomes" id="UP000814176"/>
    </source>
</evidence>
<evidence type="ECO:0000256" key="2">
    <source>
        <dbReference type="PROSITE-ProRule" id="PRU00708"/>
    </source>
</evidence>
<dbReference type="InterPro" id="IPR051240">
    <property type="entry name" value="Mito_RNA-Proc/Resp"/>
</dbReference>
<dbReference type="Proteomes" id="UP000814176">
    <property type="component" value="Unassembled WGS sequence"/>
</dbReference>
<dbReference type="EMBL" id="JADCUA010000001">
    <property type="protein sequence ID" value="KAH9843874.1"/>
    <property type="molecule type" value="Genomic_DNA"/>
</dbReference>
<sequence length="595" mass="67715">MLRVSSLGLRHDKSRFSFSSRHRCVSTAAHQTTESSDRRRYPSLGEDSLAVSPTESSRRPLSSVSPDLPDPGSFDRRGMPRLDFSPRPFAASNGYQTYLPYPMPMGVRESKTATDHGPLSAAIAAIVSESLPHDSSSTESTMDMASPLKPAQEASREELENVMDTTREVEKAWEAFQHLSAMPLPEGRRLVRYYARLHRLARLLSKVKPRTRTLFLRLFSVLSMLHKNGGHVHHWEWTLLIDCTGKGQRKGRPQDYKASLDVYRDMIEQKAPGSTSSRVRTVRDPQDNGRPVVQPNVVTYNTLLNIAGRTFQPSILRHARGVFEASGIPPDRITYLSLVRYYSRTNDLNGVRAILLKMREQGMELGLDGINACIWAYGRAGRLDVASLLYRIVRHNLVPEDQVGQNDIQAAIRQLAHMEGLEVPVTIKPDTVTYNILIQCYAYRGDLTRSLEVFREMMAVNEQLHSLGQSLSDDDPSRTDRAPSMHSFRAIFYGFVRHGGKTDGRAGPVTQRATSQWRMENLQALFDIFMRLPHDTRPSARTFFWILTAFDRLSGHADWKLRQVWEKFTEKFGDYRGGRMERIRMRVYESNQKSS</sequence>
<reference evidence="4 5" key="1">
    <citation type="journal article" date="2021" name="Environ. Microbiol.">
        <title>Gene family expansions and transcriptome signatures uncover fungal adaptations to wood decay.</title>
        <authorList>
            <person name="Hage H."/>
            <person name="Miyauchi S."/>
            <person name="Viragh M."/>
            <person name="Drula E."/>
            <person name="Min B."/>
            <person name="Chaduli D."/>
            <person name="Navarro D."/>
            <person name="Favel A."/>
            <person name="Norest M."/>
            <person name="Lesage-Meessen L."/>
            <person name="Balint B."/>
            <person name="Merenyi Z."/>
            <person name="de Eugenio L."/>
            <person name="Morin E."/>
            <person name="Martinez A.T."/>
            <person name="Baldrian P."/>
            <person name="Stursova M."/>
            <person name="Martinez M.J."/>
            <person name="Novotny C."/>
            <person name="Magnuson J.K."/>
            <person name="Spatafora J.W."/>
            <person name="Maurice S."/>
            <person name="Pangilinan J."/>
            <person name="Andreopoulos W."/>
            <person name="LaButti K."/>
            <person name="Hundley H."/>
            <person name="Na H."/>
            <person name="Kuo A."/>
            <person name="Barry K."/>
            <person name="Lipzen A."/>
            <person name="Henrissat B."/>
            <person name="Riley R."/>
            <person name="Ahrendt S."/>
            <person name="Nagy L.G."/>
            <person name="Grigoriev I.V."/>
            <person name="Martin F."/>
            <person name="Rosso M.N."/>
        </authorList>
    </citation>
    <scope>NUCLEOTIDE SEQUENCE [LARGE SCALE GENOMIC DNA]</scope>
    <source>
        <strain evidence="4 5">CIRM-BRFM 1785</strain>
    </source>
</reference>
<feature type="repeat" description="PPR" evidence="2">
    <location>
        <begin position="331"/>
        <end position="365"/>
    </location>
</feature>
<dbReference type="PANTHER" id="PTHR47933:SF11">
    <property type="entry name" value="PENTATRICOPEPTIDE REPEAT-CONTAINING PROTEIN 2"/>
    <property type="match status" value="1"/>
</dbReference>
<dbReference type="NCBIfam" id="TIGR00756">
    <property type="entry name" value="PPR"/>
    <property type="match status" value="1"/>
</dbReference>
<dbReference type="Pfam" id="PF12854">
    <property type="entry name" value="PPR_1"/>
    <property type="match status" value="1"/>
</dbReference>
<dbReference type="GeneID" id="71997485"/>
<protein>
    <recommendedName>
        <fullName evidence="6">Pentatricopeptide repeat protein</fullName>
    </recommendedName>
</protein>
<feature type="region of interest" description="Disordered" evidence="3">
    <location>
        <begin position="25"/>
        <end position="80"/>
    </location>
</feature>
<dbReference type="PANTHER" id="PTHR47933">
    <property type="entry name" value="PENTATRICOPEPTIDE REPEAT-CONTAINING PROTEIN 1, MITOCHONDRIAL"/>
    <property type="match status" value="1"/>
</dbReference>
<feature type="compositionally biased region" description="Polar residues" evidence="3">
    <location>
        <begin position="133"/>
        <end position="143"/>
    </location>
</feature>
<evidence type="ECO:0000256" key="1">
    <source>
        <dbReference type="ARBA" id="ARBA00022737"/>
    </source>
</evidence>
<organism evidence="4 5">
    <name type="scientific">Rhodofomes roseus</name>
    <dbReference type="NCBI Taxonomy" id="34475"/>
    <lineage>
        <taxon>Eukaryota</taxon>
        <taxon>Fungi</taxon>
        <taxon>Dikarya</taxon>
        <taxon>Basidiomycota</taxon>
        <taxon>Agaricomycotina</taxon>
        <taxon>Agaricomycetes</taxon>
        <taxon>Polyporales</taxon>
        <taxon>Rhodofomes</taxon>
    </lineage>
</organism>
<keyword evidence="5" id="KW-1185">Reference proteome</keyword>
<evidence type="ECO:0000313" key="4">
    <source>
        <dbReference type="EMBL" id="KAH9843874.1"/>
    </source>
</evidence>
<comment type="caution">
    <text evidence="4">The sequence shown here is derived from an EMBL/GenBank/DDBJ whole genome shotgun (WGS) entry which is preliminary data.</text>
</comment>
<feature type="repeat" description="PPR" evidence="2">
    <location>
        <begin position="430"/>
        <end position="464"/>
    </location>
</feature>
<accession>A0ABQ8KX46</accession>
<gene>
    <name evidence="4" type="ORF">C8Q71DRAFT_17283</name>
</gene>
<proteinExistence type="predicted"/>
<dbReference type="RefSeq" id="XP_047784684.1">
    <property type="nucleotide sequence ID" value="XM_047916753.1"/>
</dbReference>
<dbReference type="Pfam" id="PF01535">
    <property type="entry name" value="PPR"/>
    <property type="match status" value="1"/>
</dbReference>
<dbReference type="PROSITE" id="PS51375">
    <property type="entry name" value="PPR"/>
    <property type="match status" value="2"/>
</dbReference>
<evidence type="ECO:0000256" key="3">
    <source>
        <dbReference type="SAM" id="MobiDB-lite"/>
    </source>
</evidence>
<evidence type="ECO:0008006" key="6">
    <source>
        <dbReference type="Google" id="ProtNLM"/>
    </source>
</evidence>
<feature type="region of interest" description="Disordered" evidence="3">
    <location>
        <begin position="133"/>
        <end position="155"/>
    </location>
</feature>
<feature type="region of interest" description="Disordered" evidence="3">
    <location>
        <begin position="271"/>
        <end position="291"/>
    </location>
</feature>
<keyword evidence="1" id="KW-0677">Repeat</keyword>
<feature type="compositionally biased region" description="Low complexity" evidence="3">
    <location>
        <begin position="59"/>
        <end position="72"/>
    </location>
</feature>
<dbReference type="Gene3D" id="1.25.40.10">
    <property type="entry name" value="Tetratricopeptide repeat domain"/>
    <property type="match status" value="2"/>
</dbReference>
<dbReference type="InterPro" id="IPR002885">
    <property type="entry name" value="PPR_rpt"/>
</dbReference>
<name>A0ABQ8KX46_9APHY</name>
<dbReference type="InterPro" id="IPR011990">
    <property type="entry name" value="TPR-like_helical_dom_sf"/>
</dbReference>